<organism evidence="5 6">
    <name type="scientific">Zhouia spongiae</name>
    <dbReference type="NCBI Taxonomy" id="2202721"/>
    <lineage>
        <taxon>Bacteria</taxon>
        <taxon>Pseudomonadati</taxon>
        <taxon>Bacteroidota</taxon>
        <taxon>Flavobacteriia</taxon>
        <taxon>Flavobacteriales</taxon>
        <taxon>Flavobacteriaceae</taxon>
        <taxon>Zhouia</taxon>
    </lineage>
</organism>
<dbReference type="InterPro" id="IPR025269">
    <property type="entry name" value="SAM-like_dom"/>
</dbReference>
<dbReference type="SUPFAM" id="SSF56349">
    <property type="entry name" value="DNA breaking-rejoining enzymes"/>
    <property type="match status" value="1"/>
</dbReference>
<dbReference type="EMBL" id="CP094326">
    <property type="protein sequence ID" value="UNY98788.1"/>
    <property type="molecule type" value="Genomic_DNA"/>
</dbReference>
<evidence type="ECO:0000313" key="5">
    <source>
        <dbReference type="EMBL" id="UNY98788.1"/>
    </source>
</evidence>
<evidence type="ECO:0000256" key="3">
    <source>
        <dbReference type="ARBA" id="ARBA00023172"/>
    </source>
</evidence>
<name>A0ABY3YMD3_9FLAO</name>
<reference evidence="5 6" key="1">
    <citation type="journal article" date="2018" name="Int. J. Syst. Evol. Microbiol.">
        <title>Zhouia spongiae sp. nov., isolated from a marine sponge.</title>
        <authorList>
            <person name="Zhuang L."/>
            <person name="Lin B."/>
            <person name="Qin F."/>
            <person name="Luo L."/>
        </authorList>
    </citation>
    <scope>NUCLEOTIDE SEQUENCE [LARGE SCALE GENOMIC DNA]</scope>
    <source>
        <strain evidence="5 6">HN-Y44</strain>
    </source>
</reference>
<gene>
    <name evidence="5" type="ORF">MQE36_00180</name>
</gene>
<keyword evidence="3" id="KW-0233">DNA recombination</keyword>
<dbReference type="InterPro" id="IPR010998">
    <property type="entry name" value="Integrase_recombinase_N"/>
</dbReference>
<evidence type="ECO:0000256" key="1">
    <source>
        <dbReference type="ARBA" id="ARBA00008857"/>
    </source>
</evidence>
<keyword evidence="6" id="KW-1185">Reference proteome</keyword>
<dbReference type="RefSeq" id="WP_242937194.1">
    <property type="nucleotide sequence ID" value="NZ_CP094326.1"/>
</dbReference>
<dbReference type="CDD" id="cd01185">
    <property type="entry name" value="INTN1_C_like"/>
    <property type="match status" value="1"/>
</dbReference>
<dbReference type="InterPro" id="IPR035386">
    <property type="entry name" value="Arm-DNA-bind_5"/>
</dbReference>
<dbReference type="InterPro" id="IPR050090">
    <property type="entry name" value="Tyrosine_recombinase_XerCD"/>
</dbReference>
<dbReference type="InterPro" id="IPR002104">
    <property type="entry name" value="Integrase_catalytic"/>
</dbReference>
<comment type="similarity">
    <text evidence="1">Belongs to the 'phage' integrase family.</text>
</comment>
<dbReference type="Pfam" id="PF13102">
    <property type="entry name" value="Phage_int_SAM_5"/>
    <property type="match status" value="1"/>
</dbReference>
<dbReference type="Gene3D" id="1.10.443.10">
    <property type="entry name" value="Intergrase catalytic core"/>
    <property type="match status" value="1"/>
</dbReference>
<dbReference type="Gene3D" id="1.10.150.130">
    <property type="match status" value="1"/>
</dbReference>
<sequence length="423" mass="50321">MKTKHTFTVIFFTRKSRSNHKQLSIYVRITINGKRAEISLKRVIPIKDWDSNKSRGRGNSQQVRTLNTYLDEVYNRLLECHKEILEEDKFISSEAIKARYLGEDDNSKTLRELIAYHYGNMAFVLKRGTMKNYYTTEKYLYKFLLKKRRLKDIYLKQLNYEFVTDFEHFLRNYRNSRKQLMLSNNGVMKHLERFKKMVNLAVKLEWMHKNPFNQFQLKYQKYDRAYLSERELELLESTEFTSERLQRVKDCFVFSCYTGLSYVDVKELTDDNIVQGIDGNYWIFTKREKTDERVKVPLLPKAWEIIEKYRILQATDSMGYLLPVNSNQKTNKYLKEISAMCNIHKNITFHVARHTFATTVLLSNGVPIETVSKLLGHSKLTTTQLYARVVETKISEDISDLLDRFKLKDKNKRYGILSKIELK</sequence>
<feature type="domain" description="Tyr recombinase" evidence="4">
    <location>
        <begin position="221"/>
        <end position="403"/>
    </location>
</feature>
<dbReference type="InterPro" id="IPR013762">
    <property type="entry name" value="Integrase-like_cat_sf"/>
</dbReference>
<accession>A0ABY3YMD3</accession>
<dbReference type="PANTHER" id="PTHR30349">
    <property type="entry name" value="PHAGE INTEGRASE-RELATED"/>
    <property type="match status" value="1"/>
</dbReference>
<evidence type="ECO:0000259" key="4">
    <source>
        <dbReference type="PROSITE" id="PS51898"/>
    </source>
</evidence>
<proteinExistence type="inferred from homology"/>
<dbReference type="Proteomes" id="UP000829476">
    <property type="component" value="Chromosome"/>
</dbReference>
<dbReference type="PROSITE" id="PS51898">
    <property type="entry name" value="TYR_RECOMBINASE"/>
    <property type="match status" value="1"/>
</dbReference>
<dbReference type="Pfam" id="PF17293">
    <property type="entry name" value="Arm-DNA-bind_5"/>
    <property type="match status" value="1"/>
</dbReference>
<evidence type="ECO:0000313" key="6">
    <source>
        <dbReference type="Proteomes" id="UP000829476"/>
    </source>
</evidence>
<dbReference type="Pfam" id="PF00589">
    <property type="entry name" value="Phage_integrase"/>
    <property type="match status" value="1"/>
</dbReference>
<dbReference type="PANTHER" id="PTHR30349:SF64">
    <property type="entry name" value="PROPHAGE INTEGRASE INTD-RELATED"/>
    <property type="match status" value="1"/>
</dbReference>
<evidence type="ECO:0000256" key="2">
    <source>
        <dbReference type="ARBA" id="ARBA00023125"/>
    </source>
</evidence>
<dbReference type="InterPro" id="IPR011010">
    <property type="entry name" value="DNA_brk_join_enz"/>
</dbReference>
<keyword evidence="2" id="KW-0238">DNA-binding</keyword>
<protein>
    <submittedName>
        <fullName evidence="5">Site-specific integrase</fullName>
    </submittedName>
</protein>